<dbReference type="Proteomes" id="UP001269061">
    <property type="component" value="Unassembled WGS sequence"/>
</dbReference>
<evidence type="ECO:0000313" key="1">
    <source>
        <dbReference type="EMBL" id="MDT2769894.1"/>
    </source>
</evidence>
<gene>
    <name evidence="1" type="ORF">P7H46_03450</name>
</gene>
<name>A0ABU3FFS8_9ENTE</name>
<organism evidence="1 2">
    <name type="scientific">Enterococcus pseudoavium</name>
    <dbReference type="NCBI Taxonomy" id="44007"/>
    <lineage>
        <taxon>Bacteria</taxon>
        <taxon>Bacillati</taxon>
        <taxon>Bacillota</taxon>
        <taxon>Bacilli</taxon>
        <taxon>Lactobacillales</taxon>
        <taxon>Enterococcaceae</taxon>
        <taxon>Enterococcus</taxon>
    </lineage>
</organism>
<keyword evidence="2" id="KW-1185">Reference proteome</keyword>
<comment type="caution">
    <text evidence="1">The sequence shown here is derived from an EMBL/GenBank/DDBJ whole genome shotgun (WGS) entry which is preliminary data.</text>
</comment>
<reference evidence="1 2" key="1">
    <citation type="submission" date="2023-03" db="EMBL/GenBank/DDBJ databases">
        <authorList>
            <person name="Shen W."/>
            <person name="Cai J."/>
        </authorList>
    </citation>
    <scope>NUCLEOTIDE SEQUENCE [LARGE SCALE GENOMIC DNA]</scope>
    <source>
        <strain evidence="1 2">Y59</strain>
    </source>
</reference>
<evidence type="ECO:0000313" key="2">
    <source>
        <dbReference type="Proteomes" id="UP001269061"/>
    </source>
</evidence>
<protein>
    <submittedName>
        <fullName evidence="1">Uncharacterized protein</fullName>
    </submittedName>
</protein>
<sequence>MKVNNFDCNGKPIEDISKVVLPDELSRFVYNVFASVRGRKEQEISSRNQQP</sequence>
<proteinExistence type="predicted"/>
<dbReference type="EMBL" id="JARQAZ010000002">
    <property type="protein sequence ID" value="MDT2769894.1"/>
    <property type="molecule type" value="Genomic_DNA"/>
</dbReference>
<accession>A0ABU3FFS8</accession>